<dbReference type="PANTHER" id="PTHR16675">
    <property type="entry name" value="MHC CLASS I-RELATED"/>
    <property type="match status" value="1"/>
</dbReference>
<dbReference type="SMART" id="SM00407">
    <property type="entry name" value="IGc1"/>
    <property type="match status" value="1"/>
</dbReference>
<feature type="domain" description="Ig-like" evidence="9">
    <location>
        <begin position="181"/>
        <end position="281"/>
    </location>
</feature>
<keyword evidence="3" id="KW-0967">Endosome</keyword>
<dbReference type="GO" id="GO:0001916">
    <property type="term" value="P:positive regulation of T cell mediated cytotoxicity"/>
    <property type="evidence" value="ECO:0007669"/>
    <property type="project" value="TreeGrafter"/>
</dbReference>
<dbReference type="GO" id="GO:0010008">
    <property type="term" value="C:endosome membrane"/>
    <property type="evidence" value="ECO:0007669"/>
    <property type="project" value="UniProtKB-SubCell"/>
</dbReference>
<dbReference type="Proteomes" id="UP000700334">
    <property type="component" value="Unassembled WGS sequence"/>
</dbReference>
<dbReference type="EMBL" id="JAGFMF010011925">
    <property type="protein sequence ID" value="KAG8509818.1"/>
    <property type="molecule type" value="Genomic_DNA"/>
</dbReference>
<dbReference type="Gene3D" id="2.60.40.10">
    <property type="entry name" value="Immunoglobulins"/>
    <property type="match status" value="1"/>
</dbReference>
<dbReference type="GO" id="GO:0048006">
    <property type="term" value="P:antigen processing and presentation, endogenous lipid antigen via MHC class Ib"/>
    <property type="evidence" value="ECO:0007669"/>
    <property type="project" value="TreeGrafter"/>
</dbReference>
<dbReference type="Pfam" id="PF07654">
    <property type="entry name" value="C1-set"/>
    <property type="match status" value="1"/>
</dbReference>
<evidence type="ECO:0000256" key="7">
    <source>
        <dbReference type="ARBA" id="ARBA00023319"/>
    </source>
</evidence>
<dbReference type="InterPro" id="IPR011162">
    <property type="entry name" value="MHC_I/II-like_Ag-recog"/>
</dbReference>
<dbReference type="InterPro" id="IPR007110">
    <property type="entry name" value="Ig-like_dom"/>
</dbReference>
<keyword evidence="5 8" id="KW-0472">Membrane</keyword>
<dbReference type="PROSITE" id="PS50835">
    <property type="entry name" value="IG_LIKE"/>
    <property type="match status" value="1"/>
</dbReference>
<keyword evidence="6" id="KW-0325">Glycoprotein</keyword>
<dbReference type="SUPFAM" id="SSF48726">
    <property type="entry name" value="Immunoglobulin"/>
    <property type="match status" value="1"/>
</dbReference>
<reference evidence="10" key="1">
    <citation type="journal article" date="2021" name="Evol. Appl.">
        <title>The genome of the Pyrenean desman and the effects of bottlenecks and inbreeding on the genomic landscape of an endangered species.</title>
        <authorList>
            <person name="Escoda L."/>
            <person name="Castresana J."/>
        </authorList>
    </citation>
    <scope>NUCLEOTIDE SEQUENCE</scope>
    <source>
        <strain evidence="10">IBE-C5619</strain>
    </source>
</reference>
<proteinExistence type="predicted"/>
<dbReference type="InterPro" id="IPR050208">
    <property type="entry name" value="MHC_class-I_related"/>
</dbReference>
<gene>
    <name evidence="10" type="ORF">J0S82_017336</name>
</gene>
<dbReference type="InterPro" id="IPR037055">
    <property type="entry name" value="MHC_I-like_Ag-recog_sf"/>
</dbReference>
<dbReference type="FunFam" id="2.60.40.10:FF:000254">
    <property type="entry name" value="Antigen-presenting glycoprotein CD1d1"/>
    <property type="match status" value="1"/>
</dbReference>
<evidence type="ECO:0000256" key="6">
    <source>
        <dbReference type="ARBA" id="ARBA00023180"/>
    </source>
</evidence>
<dbReference type="InterPro" id="IPR003597">
    <property type="entry name" value="Ig_C1-set"/>
</dbReference>
<keyword evidence="8" id="KW-1133">Transmembrane helix</keyword>
<keyword evidence="11" id="KW-1185">Reference proteome</keyword>
<dbReference type="Gene3D" id="3.30.500.10">
    <property type="entry name" value="MHC class I-like antigen recognition-like"/>
    <property type="match status" value="1"/>
</dbReference>
<dbReference type="CDD" id="cd21029">
    <property type="entry name" value="IgC1_CD1"/>
    <property type="match status" value="1"/>
</dbReference>
<dbReference type="GO" id="GO:0006955">
    <property type="term" value="P:immune response"/>
    <property type="evidence" value="ECO:0007669"/>
    <property type="project" value="TreeGrafter"/>
</dbReference>
<dbReference type="AlphaFoldDB" id="A0A8J5ZXI3"/>
<dbReference type="GO" id="GO:0005615">
    <property type="term" value="C:extracellular space"/>
    <property type="evidence" value="ECO:0007669"/>
    <property type="project" value="TreeGrafter"/>
</dbReference>
<accession>A0A8J5ZXI3</accession>
<dbReference type="Pfam" id="PF16497">
    <property type="entry name" value="MHC_I_3"/>
    <property type="match status" value="1"/>
</dbReference>
<dbReference type="SUPFAM" id="SSF54452">
    <property type="entry name" value="MHC antigen-recognition domain"/>
    <property type="match status" value="1"/>
</dbReference>
<evidence type="ECO:0000256" key="8">
    <source>
        <dbReference type="SAM" id="Phobius"/>
    </source>
</evidence>
<protein>
    <submittedName>
        <fullName evidence="10">T-cell surface glycoprotein CD1e, membrane-associated</fullName>
    </submittedName>
</protein>
<keyword evidence="7" id="KW-0393">Immunoglobulin domain</keyword>
<evidence type="ECO:0000313" key="11">
    <source>
        <dbReference type="Proteomes" id="UP000700334"/>
    </source>
</evidence>
<evidence type="ECO:0000256" key="1">
    <source>
        <dbReference type="ARBA" id="ARBA00004251"/>
    </source>
</evidence>
<comment type="caution">
    <text evidence="10">The sequence shown here is derived from an EMBL/GenBank/DDBJ whole genome shotgun (WGS) entry which is preliminary data.</text>
</comment>
<keyword evidence="8" id="KW-0812">Transmembrane</keyword>
<dbReference type="GO" id="GO:0030883">
    <property type="term" value="F:endogenous lipid antigen binding"/>
    <property type="evidence" value="ECO:0007669"/>
    <property type="project" value="TreeGrafter"/>
</dbReference>
<dbReference type="InterPro" id="IPR036179">
    <property type="entry name" value="Ig-like_dom_sf"/>
</dbReference>
<dbReference type="InterPro" id="IPR013783">
    <property type="entry name" value="Ig-like_fold"/>
</dbReference>
<dbReference type="InterPro" id="IPR011161">
    <property type="entry name" value="MHC_I-like_Ag-recog"/>
</dbReference>
<feature type="transmembrane region" description="Helical" evidence="8">
    <location>
        <begin position="323"/>
        <end position="343"/>
    </location>
</feature>
<dbReference type="GO" id="GO:0048007">
    <property type="term" value="P:antigen processing and presentation, exogenous lipid antigen via MHC class Ib"/>
    <property type="evidence" value="ECO:0007669"/>
    <property type="project" value="TreeGrafter"/>
</dbReference>
<name>A0A8J5ZXI3_GALPY</name>
<evidence type="ECO:0000256" key="3">
    <source>
        <dbReference type="ARBA" id="ARBA00022753"/>
    </source>
</evidence>
<dbReference type="PANTHER" id="PTHR16675:SF146">
    <property type="entry name" value="T-CELL SURFACE GLYCOPROTEIN CD1E, MEMBRANE-ASSOCIATED"/>
    <property type="match status" value="1"/>
</dbReference>
<keyword evidence="4" id="KW-0391">Immunity</keyword>
<organism evidence="10 11">
    <name type="scientific">Galemys pyrenaicus</name>
    <name type="common">Iberian desman</name>
    <name type="synonym">Pyrenean desman</name>
    <dbReference type="NCBI Taxonomy" id="202257"/>
    <lineage>
        <taxon>Eukaryota</taxon>
        <taxon>Metazoa</taxon>
        <taxon>Chordata</taxon>
        <taxon>Craniata</taxon>
        <taxon>Vertebrata</taxon>
        <taxon>Euteleostomi</taxon>
        <taxon>Mammalia</taxon>
        <taxon>Eutheria</taxon>
        <taxon>Laurasiatheria</taxon>
        <taxon>Eulipotyphla</taxon>
        <taxon>Talpidae</taxon>
        <taxon>Galemys</taxon>
    </lineage>
</organism>
<evidence type="ECO:0000313" key="10">
    <source>
        <dbReference type="EMBL" id="KAG8509818.1"/>
    </source>
</evidence>
<sequence>MSSSLSAPQVSGPHASAVEEPPSFRMLQTSFFANHSWAQSQGSGWLGELQTHGWDSGSGTIRFLWSWSRGNFSEKEFQHFQALLQLYFHAFPQEVWAFASQFQFEYPFELQISLGCRLHAGAASENFLNGAYQGSDLLSFQGNSWQPAPGAGSRAQSVCQVLNHYRYIKELVQDILRGSCPHLLASLLEAGKSELERQEKPEAWLSKGSSPGPGRLQLVCHVSGFHPKAVWVMWMRGEQEERGTQRGDVLPHADGTWYLRATLDVASGEAAGLACRVRHSSLGGQDMVLPWGEKELGLSWEMIVVPSPSANMQGAGGMGGHSILLLLLICLTVVGTLVMLVAADSWFKKQR</sequence>
<dbReference type="GO" id="GO:0009897">
    <property type="term" value="C:external side of plasma membrane"/>
    <property type="evidence" value="ECO:0007669"/>
    <property type="project" value="TreeGrafter"/>
</dbReference>
<evidence type="ECO:0000256" key="5">
    <source>
        <dbReference type="ARBA" id="ARBA00023136"/>
    </source>
</evidence>
<evidence type="ECO:0000256" key="2">
    <source>
        <dbReference type="ARBA" id="ARBA00004608"/>
    </source>
</evidence>
<dbReference type="OrthoDB" id="8890485at2759"/>
<dbReference type="GO" id="GO:0071723">
    <property type="term" value="F:lipopeptide binding"/>
    <property type="evidence" value="ECO:0007669"/>
    <property type="project" value="TreeGrafter"/>
</dbReference>
<comment type="subcellular location">
    <subcellularLocation>
        <location evidence="1">Cell membrane</location>
        <topology evidence="1">Single-pass type I membrane protein</topology>
    </subcellularLocation>
    <subcellularLocation>
        <location evidence="2">Endosome membrane</location>
    </subcellularLocation>
</comment>
<dbReference type="GO" id="GO:0030884">
    <property type="term" value="F:exogenous lipid antigen binding"/>
    <property type="evidence" value="ECO:0007669"/>
    <property type="project" value="TreeGrafter"/>
</dbReference>
<dbReference type="FunFam" id="3.30.500.10:FF:000002">
    <property type="entry name" value="Antigen-presenting glycoprotein CD1d1"/>
    <property type="match status" value="1"/>
</dbReference>
<evidence type="ECO:0000259" key="9">
    <source>
        <dbReference type="PROSITE" id="PS50835"/>
    </source>
</evidence>
<evidence type="ECO:0000256" key="4">
    <source>
        <dbReference type="ARBA" id="ARBA00022859"/>
    </source>
</evidence>